<evidence type="ECO:0000256" key="1">
    <source>
        <dbReference type="SAM" id="MobiDB-lite"/>
    </source>
</evidence>
<gene>
    <name evidence="2" type="ORF">E2C04_12660</name>
</gene>
<name>A0A4P7UEH8_9ACTN</name>
<dbReference type="EMBL" id="CP038462">
    <property type="protein sequence ID" value="QCC77815.1"/>
    <property type="molecule type" value="Genomic_DNA"/>
</dbReference>
<evidence type="ECO:0000313" key="2">
    <source>
        <dbReference type="EMBL" id="QCC77815.1"/>
    </source>
</evidence>
<feature type="region of interest" description="Disordered" evidence="1">
    <location>
        <begin position="30"/>
        <end position="70"/>
    </location>
</feature>
<protein>
    <submittedName>
        <fullName evidence="2">Uncharacterized protein</fullName>
    </submittedName>
</protein>
<feature type="compositionally biased region" description="Basic residues" evidence="1">
    <location>
        <begin position="35"/>
        <end position="52"/>
    </location>
</feature>
<sequence length="70" mass="7634">MLVPAADRMVANIDALGVAVIGDLAELRRCPPPRGRPRRRAGRAAAGRRHRRDGGVPGPCRPLRERYDAP</sequence>
<organism evidence="2 3">
    <name type="scientific">Nocardioides daphniae</name>
    <dbReference type="NCBI Taxonomy" id="402297"/>
    <lineage>
        <taxon>Bacteria</taxon>
        <taxon>Bacillati</taxon>
        <taxon>Actinomycetota</taxon>
        <taxon>Actinomycetes</taxon>
        <taxon>Propionibacteriales</taxon>
        <taxon>Nocardioidaceae</taxon>
        <taxon>Nocardioides</taxon>
    </lineage>
</organism>
<accession>A0A4P7UEH8</accession>
<dbReference type="Proteomes" id="UP000297025">
    <property type="component" value="Chromosome"/>
</dbReference>
<dbReference type="KEGG" id="ndp:E2C04_12660"/>
<dbReference type="AlphaFoldDB" id="A0A4P7UEH8"/>
<proteinExistence type="predicted"/>
<reference evidence="2 3" key="1">
    <citation type="journal article" date="2008" name="Int. J. Syst. Evol. Microbiol.">
        <title>Nocardioides daphniae sp. nov., isolated from Daphnia cucullata (Crustacea: Cladocera).</title>
        <authorList>
            <person name="Toth E.M."/>
            <person name="Keki Z."/>
            <person name="Homonnay Z.G."/>
            <person name="Borsodi A.K."/>
            <person name="Marialigeti K."/>
            <person name="Schumann P."/>
        </authorList>
    </citation>
    <scope>NUCLEOTIDE SEQUENCE [LARGE SCALE GENOMIC DNA]</scope>
    <source>
        <strain evidence="2 3">JCM 16608</strain>
    </source>
</reference>
<dbReference type="RefSeq" id="WP_135832858.1">
    <property type="nucleotide sequence ID" value="NZ_CP038462.1"/>
</dbReference>
<evidence type="ECO:0000313" key="3">
    <source>
        <dbReference type="Proteomes" id="UP000297025"/>
    </source>
</evidence>